<keyword evidence="2" id="KW-1185">Reference proteome</keyword>
<dbReference type="RefSeq" id="WP_212938781.1">
    <property type="nucleotide sequence ID" value="NZ_BORR01000004.1"/>
</dbReference>
<reference evidence="1 2" key="1">
    <citation type="submission" date="2021-03" db="EMBL/GenBank/DDBJ databases">
        <title>Antimicrobial resistance genes in bacteria isolated from Japanese honey, and their potential for conferring macrolide and lincosamide resistance in the American foulbrood pathogen Paenibacillus larvae.</title>
        <authorList>
            <person name="Okamoto M."/>
            <person name="Kumagai M."/>
            <person name="Kanamori H."/>
            <person name="Takamatsu D."/>
        </authorList>
    </citation>
    <scope>NUCLEOTIDE SEQUENCE [LARGE SCALE GENOMIC DNA]</scope>
    <source>
        <strain evidence="1 2">J41TS12</strain>
    </source>
</reference>
<organism evidence="1 2">
    <name type="scientific">Paenibacillus antibioticophila</name>
    <dbReference type="NCBI Taxonomy" id="1274374"/>
    <lineage>
        <taxon>Bacteria</taxon>
        <taxon>Bacillati</taxon>
        <taxon>Bacillota</taxon>
        <taxon>Bacilli</taxon>
        <taxon>Bacillales</taxon>
        <taxon>Paenibacillaceae</taxon>
        <taxon>Paenibacillus</taxon>
    </lineage>
</organism>
<evidence type="ECO:0000313" key="2">
    <source>
        <dbReference type="Proteomes" id="UP000681162"/>
    </source>
</evidence>
<gene>
    <name evidence="1" type="ORF">J41TS12_12700</name>
</gene>
<evidence type="ECO:0000313" key="1">
    <source>
        <dbReference type="EMBL" id="GIO36409.1"/>
    </source>
</evidence>
<accession>A0A919XP69</accession>
<sequence length="310" mass="35762">MKWLSNYEKELDLAFSEAESILYQLPVPFSKQAVDYLDRFHALKEHRSKNYICYLLPFWLQSYSGIDRETCRRIAVANLFKMMYFHLIDACMDDPDTDAAQQLALAEFIHIEFISTYQECLKDRAPFWVYYKKYVSEWAAAVSTEKVADFYYENPLRMGHKAAPVKLSVAASMILGGREQEIDMFESAVDTALVTLQLLDDWEDWEKDLEQGSYNSLVSVVQAQLNLPSGTRPSPEEIRDGMMVHDALSELSALANRNHESLEAIKNLAPDLYHFHHDLVRNLNEGAQEVINNRRMLLNGGLGYWLTKNI</sequence>
<dbReference type="EMBL" id="BORR01000004">
    <property type="protein sequence ID" value="GIO36409.1"/>
    <property type="molecule type" value="Genomic_DNA"/>
</dbReference>
<comment type="caution">
    <text evidence="1">The sequence shown here is derived from an EMBL/GenBank/DDBJ whole genome shotgun (WGS) entry which is preliminary data.</text>
</comment>
<dbReference type="AlphaFoldDB" id="A0A919XP69"/>
<dbReference type="Proteomes" id="UP000681162">
    <property type="component" value="Unassembled WGS sequence"/>
</dbReference>
<protein>
    <submittedName>
        <fullName evidence="1">Uncharacterized protein</fullName>
    </submittedName>
</protein>
<name>A0A919XP69_9BACL</name>
<proteinExistence type="predicted"/>